<feature type="repeat" description="TPR" evidence="3">
    <location>
        <begin position="107"/>
        <end position="140"/>
    </location>
</feature>
<evidence type="ECO:0000256" key="1">
    <source>
        <dbReference type="ARBA" id="ARBA00022737"/>
    </source>
</evidence>
<accession>A0A2W1JGH8</accession>
<dbReference type="AlphaFoldDB" id="A0A2W1JGH8"/>
<organism evidence="6 7">
    <name type="scientific">Acaryochloris thomasi RCC1774</name>
    <dbReference type="NCBI Taxonomy" id="1764569"/>
    <lineage>
        <taxon>Bacteria</taxon>
        <taxon>Bacillati</taxon>
        <taxon>Cyanobacteriota</taxon>
        <taxon>Cyanophyceae</taxon>
        <taxon>Acaryochloridales</taxon>
        <taxon>Acaryochloridaceae</taxon>
        <taxon>Acaryochloris</taxon>
        <taxon>Acaryochloris thomasi</taxon>
    </lineage>
</organism>
<comment type="caution">
    <text evidence="6">The sequence shown here is derived from an EMBL/GenBank/DDBJ whole genome shotgun (WGS) entry which is preliminary data.</text>
</comment>
<dbReference type="InterPro" id="IPR050498">
    <property type="entry name" value="Ycf3"/>
</dbReference>
<name>A0A2W1JGH8_9CYAN</name>
<dbReference type="PROSITE" id="PS51147">
    <property type="entry name" value="PFTA"/>
    <property type="match status" value="1"/>
</dbReference>
<dbReference type="PROSITE" id="PS50005">
    <property type="entry name" value="TPR"/>
    <property type="match status" value="3"/>
</dbReference>
<evidence type="ECO:0000256" key="3">
    <source>
        <dbReference type="PROSITE-ProRule" id="PRU00339"/>
    </source>
</evidence>
<dbReference type="Gene3D" id="1.25.40.10">
    <property type="entry name" value="Tetratricopeptide repeat domain"/>
    <property type="match status" value="3"/>
</dbReference>
<dbReference type="InterPro" id="IPR011990">
    <property type="entry name" value="TPR-like_helical_dom_sf"/>
</dbReference>
<feature type="region of interest" description="Disordered" evidence="4">
    <location>
        <begin position="82"/>
        <end position="105"/>
    </location>
</feature>
<protein>
    <recommendedName>
        <fullName evidence="5">CHAT domain-containing protein</fullName>
    </recommendedName>
</protein>
<dbReference type="SUPFAM" id="SSF48452">
    <property type="entry name" value="TPR-like"/>
    <property type="match status" value="2"/>
</dbReference>
<sequence>MASSLTALIQQGKDALNQDDPATAMLRFRQALKLDGQNPDLWAQCGVALQRLKRYPEAVIANTNAQTLYANRQAEVQSLPPLTVPEDLEDPPAGSEAPTPRSGLDDPNFWLERAGALANAGSYELAIASYDKALALEPESPRIWNYRGTAFFRSGNYIEAISSFDQAIKLNPENYQSWHNRASVWAEQKQYEQAIADYDVALRLTQQQLWPAWEDRGMCIYLTQGYPAAIAALEEGLQAMPPHHPEYPRACGILHQRKGDFQYREGHTLIDPNPSWQEAKLSYLSALEFLTFAQFPELHLLALQSLLTVCGYLNDQYALQTMLPEALEKREQILQMLTLSPEQRQGLKQELSGLDQMQIDLLAQTDATQALLTADMAHHARLNHWRDVEEFFPADWAKMQKLLRPQTALLFWHLSPVAISVFVLKLHQFPTVFRIPPADGWNGAERSSKTQAYARQRAQLEEWIGQWRECSADRAPSILEAQLQQLRQLLNVDRLCQEALGDVQQLILVPNQGLQTLPLHTLFPDTWTLTYLPTVHLGLELYQHRFLSQQFLMVAPQPPTPLEDIGVQMLYPRATRLLEARASQARTLAALKLMSGQGWIAAVAREHAVQPLQSAIELAAHQTLTLADILSLDLSRFSLICLSNYLPANTVEGIDLPTGLLMAGVAHIILCQWPIEPTPTTLILLNLYQRLQQQVPPALALQQAQNWLRTSTYNTLGKWGHYFGIALTEKLLQEAQAAPEDCPYSDPFYWAGFKIFGNSL</sequence>
<dbReference type="EMBL" id="PQWO01000008">
    <property type="protein sequence ID" value="PZD72710.1"/>
    <property type="molecule type" value="Genomic_DNA"/>
</dbReference>
<gene>
    <name evidence="6" type="ORF">C1752_03243</name>
</gene>
<keyword evidence="1" id="KW-0677">Repeat</keyword>
<feature type="repeat" description="TPR" evidence="3">
    <location>
        <begin position="175"/>
        <end position="208"/>
    </location>
</feature>
<dbReference type="GO" id="GO:0008318">
    <property type="term" value="F:protein prenyltransferase activity"/>
    <property type="evidence" value="ECO:0007669"/>
    <property type="project" value="InterPro"/>
</dbReference>
<evidence type="ECO:0000256" key="2">
    <source>
        <dbReference type="ARBA" id="ARBA00022803"/>
    </source>
</evidence>
<dbReference type="OrthoDB" id="530069at2"/>
<dbReference type="PROSITE" id="PS50293">
    <property type="entry name" value="TPR_REGION"/>
    <property type="match status" value="1"/>
</dbReference>
<evidence type="ECO:0000313" key="7">
    <source>
        <dbReference type="Proteomes" id="UP000248857"/>
    </source>
</evidence>
<reference evidence="6 7" key="1">
    <citation type="journal article" date="2018" name="Sci. Rep.">
        <title>A novel species of the marine cyanobacterium Acaryochloris with a unique pigment content and lifestyle.</title>
        <authorList>
            <person name="Partensky F."/>
            <person name="Six C."/>
            <person name="Ratin M."/>
            <person name="Garczarek L."/>
            <person name="Vaulot D."/>
            <person name="Probert I."/>
            <person name="Calteau A."/>
            <person name="Gourvil P."/>
            <person name="Marie D."/>
            <person name="Grebert T."/>
            <person name="Bouchier C."/>
            <person name="Le Panse S."/>
            <person name="Gachenot M."/>
            <person name="Rodriguez F."/>
            <person name="Garrido J.L."/>
        </authorList>
    </citation>
    <scope>NUCLEOTIDE SEQUENCE [LARGE SCALE GENOMIC DNA]</scope>
    <source>
        <strain evidence="6 7">RCC1774</strain>
    </source>
</reference>
<evidence type="ECO:0000256" key="4">
    <source>
        <dbReference type="SAM" id="MobiDB-lite"/>
    </source>
</evidence>
<dbReference type="Pfam" id="PF13432">
    <property type="entry name" value="TPR_16"/>
    <property type="match status" value="3"/>
</dbReference>
<dbReference type="PANTHER" id="PTHR44858">
    <property type="entry name" value="TETRATRICOPEPTIDE REPEAT PROTEIN 6"/>
    <property type="match status" value="1"/>
</dbReference>
<evidence type="ECO:0000313" key="6">
    <source>
        <dbReference type="EMBL" id="PZD72710.1"/>
    </source>
</evidence>
<dbReference type="PANTHER" id="PTHR44858:SF1">
    <property type="entry name" value="UDP-N-ACETYLGLUCOSAMINE--PEPTIDE N-ACETYLGLUCOSAMINYLTRANSFERASE SPINDLY-RELATED"/>
    <property type="match status" value="1"/>
</dbReference>
<proteinExistence type="predicted"/>
<keyword evidence="7" id="KW-1185">Reference proteome</keyword>
<dbReference type="InterPro" id="IPR002088">
    <property type="entry name" value="Prenyl_trans_a"/>
</dbReference>
<dbReference type="Pfam" id="PF12770">
    <property type="entry name" value="CHAT"/>
    <property type="match status" value="1"/>
</dbReference>
<feature type="domain" description="CHAT" evidence="5">
    <location>
        <begin position="483"/>
        <end position="758"/>
    </location>
</feature>
<feature type="repeat" description="TPR" evidence="3">
    <location>
        <begin position="141"/>
        <end position="174"/>
    </location>
</feature>
<evidence type="ECO:0000259" key="5">
    <source>
        <dbReference type="Pfam" id="PF12770"/>
    </source>
</evidence>
<dbReference type="GO" id="GO:0046813">
    <property type="term" value="P:receptor-mediated virion attachment to host cell"/>
    <property type="evidence" value="ECO:0007669"/>
    <property type="project" value="TreeGrafter"/>
</dbReference>
<dbReference type="InterPro" id="IPR019734">
    <property type="entry name" value="TPR_rpt"/>
</dbReference>
<dbReference type="GO" id="GO:0009279">
    <property type="term" value="C:cell outer membrane"/>
    <property type="evidence" value="ECO:0007669"/>
    <property type="project" value="TreeGrafter"/>
</dbReference>
<dbReference type="InterPro" id="IPR024983">
    <property type="entry name" value="CHAT_dom"/>
</dbReference>
<dbReference type="RefSeq" id="WP_110986691.1">
    <property type="nucleotide sequence ID" value="NZ_CAWNWM010000008.1"/>
</dbReference>
<dbReference type="SMART" id="SM00028">
    <property type="entry name" value="TPR"/>
    <property type="match status" value="6"/>
</dbReference>
<dbReference type="Proteomes" id="UP000248857">
    <property type="component" value="Unassembled WGS sequence"/>
</dbReference>
<keyword evidence="2 3" id="KW-0802">TPR repeat</keyword>